<dbReference type="GO" id="GO:0016881">
    <property type="term" value="F:acid-amino acid ligase activity"/>
    <property type="evidence" value="ECO:0007669"/>
    <property type="project" value="InterPro"/>
</dbReference>
<gene>
    <name evidence="1" type="ORF">OBE_08537</name>
</gene>
<accession>K1SUM1</accession>
<name>K1SUM1_9ZZZZ</name>
<reference evidence="1" key="1">
    <citation type="journal article" date="2013" name="Environ. Microbiol.">
        <title>Microbiota from the distal guts of lean and obese adolescents exhibit partial functional redundancy besides clear differences in community structure.</title>
        <authorList>
            <person name="Ferrer M."/>
            <person name="Ruiz A."/>
            <person name="Lanza F."/>
            <person name="Haange S.B."/>
            <person name="Oberbach A."/>
            <person name="Till H."/>
            <person name="Bargiela R."/>
            <person name="Campoy C."/>
            <person name="Segura M.T."/>
            <person name="Richter M."/>
            <person name="von Bergen M."/>
            <person name="Seifert J."/>
            <person name="Suarez A."/>
        </authorList>
    </citation>
    <scope>NUCLEOTIDE SEQUENCE</scope>
</reference>
<proteinExistence type="predicted"/>
<feature type="non-terminal residue" evidence="1">
    <location>
        <position position="22"/>
    </location>
</feature>
<dbReference type="Gene3D" id="3.90.190.20">
    <property type="entry name" value="Mur ligase, C-terminal domain"/>
    <property type="match status" value="1"/>
</dbReference>
<dbReference type="InterPro" id="IPR036615">
    <property type="entry name" value="Mur_ligase_C_dom_sf"/>
</dbReference>
<dbReference type="SUPFAM" id="SSF53244">
    <property type="entry name" value="MurD-like peptide ligases, peptide-binding domain"/>
    <property type="match status" value="1"/>
</dbReference>
<dbReference type="AlphaFoldDB" id="K1SUM1"/>
<comment type="caution">
    <text evidence="1">The sequence shown here is derived from an EMBL/GenBank/DDBJ whole genome shotgun (WGS) entry which is preliminary data.</text>
</comment>
<protein>
    <submittedName>
        <fullName evidence="1">Uncharacterized protein</fullName>
    </submittedName>
</protein>
<evidence type="ECO:0000313" key="1">
    <source>
        <dbReference type="EMBL" id="EKC61328.1"/>
    </source>
</evidence>
<organism evidence="1">
    <name type="scientific">human gut metagenome</name>
    <dbReference type="NCBI Taxonomy" id="408170"/>
    <lineage>
        <taxon>unclassified sequences</taxon>
        <taxon>metagenomes</taxon>
        <taxon>organismal metagenomes</taxon>
    </lineage>
</organism>
<dbReference type="EMBL" id="AJWZ01005887">
    <property type="protein sequence ID" value="EKC61328.1"/>
    <property type="molecule type" value="Genomic_DNA"/>
</dbReference>
<sequence>MLAKKGDVILVAGKGHEDYQEI</sequence>